<organism evidence="2 3">
    <name type="scientific">Sphingobacterium ginsenosidimutans</name>
    <dbReference type="NCBI Taxonomy" id="687845"/>
    <lineage>
        <taxon>Bacteria</taxon>
        <taxon>Pseudomonadati</taxon>
        <taxon>Bacteroidota</taxon>
        <taxon>Sphingobacteriia</taxon>
        <taxon>Sphingobacteriales</taxon>
        <taxon>Sphingobacteriaceae</taxon>
        <taxon>Sphingobacterium</taxon>
    </lineage>
</organism>
<name>A0ABP8A1H1_9SPHI</name>
<evidence type="ECO:0000313" key="3">
    <source>
        <dbReference type="Proteomes" id="UP001500167"/>
    </source>
</evidence>
<dbReference type="Gene3D" id="2.160.20.10">
    <property type="entry name" value="Single-stranded right-handed beta-helix, Pectin lyase-like"/>
    <property type="match status" value="2"/>
</dbReference>
<dbReference type="Pfam" id="PF13229">
    <property type="entry name" value="Beta_helix"/>
    <property type="match status" value="1"/>
</dbReference>
<evidence type="ECO:0000313" key="2">
    <source>
        <dbReference type="EMBL" id="GAA4175624.1"/>
    </source>
</evidence>
<reference evidence="3" key="1">
    <citation type="journal article" date="2019" name="Int. J. Syst. Evol. Microbiol.">
        <title>The Global Catalogue of Microorganisms (GCM) 10K type strain sequencing project: providing services to taxonomists for standard genome sequencing and annotation.</title>
        <authorList>
            <consortium name="The Broad Institute Genomics Platform"/>
            <consortium name="The Broad Institute Genome Sequencing Center for Infectious Disease"/>
            <person name="Wu L."/>
            <person name="Ma J."/>
        </authorList>
    </citation>
    <scope>NUCLEOTIDE SEQUENCE [LARGE SCALE GENOMIC DNA]</scope>
    <source>
        <strain evidence="3">JCM 16722</strain>
    </source>
</reference>
<gene>
    <name evidence="2" type="ORF">GCM10022218_21620</name>
</gene>
<keyword evidence="3" id="KW-1185">Reference proteome</keyword>
<dbReference type="InterPro" id="IPR011050">
    <property type="entry name" value="Pectin_lyase_fold/virulence"/>
</dbReference>
<accession>A0ABP8A1H1</accession>
<dbReference type="EMBL" id="BAAAZK010000006">
    <property type="protein sequence ID" value="GAA4175624.1"/>
    <property type="molecule type" value="Genomic_DNA"/>
</dbReference>
<dbReference type="SUPFAM" id="SSF51126">
    <property type="entry name" value="Pectin lyase-like"/>
    <property type="match status" value="2"/>
</dbReference>
<proteinExistence type="predicted"/>
<dbReference type="SMART" id="SM00710">
    <property type="entry name" value="PbH1"/>
    <property type="match status" value="9"/>
</dbReference>
<dbReference type="InterPro" id="IPR006626">
    <property type="entry name" value="PbH1"/>
</dbReference>
<protein>
    <recommendedName>
        <fullName evidence="1">Right handed beta helix domain-containing protein</fullName>
    </recommendedName>
</protein>
<dbReference type="Proteomes" id="UP001500167">
    <property type="component" value="Unassembled WGS sequence"/>
</dbReference>
<dbReference type="InterPro" id="IPR012334">
    <property type="entry name" value="Pectin_lyas_fold"/>
</dbReference>
<feature type="domain" description="Right handed beta helix" evidence="1">
    <location>
        <begin position="123"/>
        <end position="272"/>
    </location>
</feature>
<sequence length="474" mass="53282">MLNKGAVSLGAAQYDFTSFIDIPSNSTIDGNNSVFKGGVKLVKKRYSSPKLIQIINRRNIIIKNVIFDGGFTNQFFSNASNASELFNLISIEGSTNITFENCTFRNFTSSWKKQNEQYFGILGIRRSNTIKFIDCRLENFQTEGIVMYETNNIVIKNLKVETTVGWTPLHFWYCDGIVCDNISIKTHRNGGSAITGAYSNAVFSNINIVGGKGIQFSNEKNERPYDSKNIEFRNCNIKTSSFGIGRWNYDNRFSENVRISKCSISSYGTNPVYFWAIRFDNVKRGYIESSSLSSVQKNSSLICLSNTDNINVTNNRGTGYNIVYLNLNSSLNGLNIDNNTFTLQPSSNFNSGVEGTFIVSKDGPKVNTPLTLSNVSITNNQVSDISNGILYLQNHLNNSLLRVKNVTVRGNTFKYPSTSNFQFNSIYFSNAQDIALEDNQIINSGFLQFDNTKNLKTNNNKIVNSRLKNLWKIK</sequence>
<evidence type="ECO:0000259" key="1">
    <source>
        <dbReference type="Pfam" id="PF13229"/>
    </source>
</evidence>
<dbReference type="InterPro" id="IPR039448">
    <property type="entry name" value="Beta_helix"/>
</dbReference>
<comment type="caution">
    <text evidence="2">The sequence shown here is derived from an EMBL/GenBank/DDBJ whole genome shotgun (WGS) entry which is preliminary data.</text>
</comment>